<gene>
    <name evidence="1" type="ORF">BDN72DRAFT_846860</name>
</gene>
<reference evidence="1 2" key="1">
    <citation type="journal article" date="2019" name="Nat. Ecol. Evol.">
        <title>Megaphylogeny resolves global patterns of mushroom evolution.</title>
        <authorList>
            <person name="Varga T."/>
            <person name="Krizsan K."/>
            <person name="Foldi C."/>
            <person name="Dima B."/>
            <person name="Sanchez-Garcia M."/>
            <person name="Sanchez-Ramirez S."/>
            <person name="Szollosi G.J."/>
            <person name="Szarkandi J.G."/>
            <person name="Papp V."/>
            <person name="Albert L."/>
            <person name="Andreopoulos W."/>
            <person name="Angelini C."/>
            <person name="Antonin V."/>
            <person name="Barry K.W."/>
            <person name="Bougher N.L."/>
            <person name="Buchanan P."/>
            <person name="Buyck B."/>
            <person name="Bense V."/>
            <person name="Catcheside P."/>
            <person name="Chovatia M."/>
            <person name="Cooper J."/>
            <person name="Damon W."/>
            <person name="Desjardin D."/>
            <person name="Finy P."/>
            <person name="Geml J."/>
            <person name="Haridas S."/>
            <person name="Hughes K."/>
            <person name="Justo A."/>
            <person name="Karasinski D."/>
            <person name="Kautmanova I."/>
            <person name="Kiss B."/>
            <person name="Kocsube S."/>
            <person name="Kotiranta H."/>
            <person name="LaButti K.M."/>
            <person name="Lechner B.E."/>
            <person name="Liimatainen K."/>
            <person name="Lipzen A."/>
            <person name="Lukacs Z."/>
            <person name="Mihaltcheva S."/>
            <person name="Morgado L.N."/>
            <person name="Niskanen T."/>
            <person name="Noordeloos M.E."/>
            <person name="Ohm R.A."/>
            <person name="Ortiz-Santana B."/>
            <person name="Ovrebo C."/>
            <person name="Racz N."/>
            <person name="Riley R."/>
            <person name="Savchenko A."/>
            <person name="Shiryaev A."/>
            <person name="Soop K."/>
            <person name="Spirin V."/>
            <person name="Szebenyi C."/>
            <person name="Tomsovsky M."/>
            <person name="Tulloss R.E."/>
            <person name="Uehling J."/>
            <person name="Grigoriev I.V."/>
            <person name="Vagvolgyi C."/>
            <person name="Papp T."/>
            <person name="Martin F.M."/>
            <person name="Miettinen O."/>
            <person name="Hibbett D.S."/>
            <person name="Nagy L.G."/>
        </authorList>
    </citation>
    <scope>NUCLEOTIDE SEQUENCE [LARGE SCALE GENOMIC DNA]</scope>
    <source>
        <strain evidence="1 2">NL-1719</strain>
    </source>
</reference>
<sequence>MRTRRRAVALDRDSPAHWDEEIIARILVCIQQIYLGLGQLYTSSPQDIRGFYYYRQWTRVTRVCRRWRDIALSSQSLWNIIPLEWEAFAIESLKRLGSDAPFFLVATGHASTWIPSYRTPLWSSIAANCHRIRFIRGSNTLANLEHPMPLLEHTEISRCDLSNSLCVISPALHTLVLSQCRFSWDWPALPLLTTLNISSPTQKVFIHDFAKILKNSPLLKVLQIHDIFPAFTQFQLDHEAPPLSPKLSSFHASGSPLSLNLLTWLRFSDTFTIDMKGLGPAPVHLSPLLDPLVWILLESTAIFRCLSLERQEFYSARGEFVELALQERQQDQGASVRLLFSLLPGHDLNRWVKNLAILPLDQLERLSTNVVMESATWRESGLGQLPKLCHLNVHYCWDAFFTHIIGDYDASKTQGKLSFASLEVVEAKSFNPQRDLTPPLRAALAGRKEAGSRLKILYS</sequence>
<keyword evidence="2" id="KW-1185">Reference proteome</keyword>
<name>A0ACD3AEH2_9AGAR</name>
<dbReference type="Proteomes" id="UP000308600">
    <property type="component" value="Unassembled WGS sequence"/>
</dbReference>
<evidence type="ECO:0000313" key="1">
    <source>
        <dbReference type="EMBL" id="TFK64150.1"/>
    </source>
</evidence>
<proteinExistence type="predicted"/>
<protein>
    <submittedName>
        <fullName evidence="1">Uncharacterized protein</fullName>
    </submittedName>
</protein>
<organism evidence="1 2">
    <name type="scientific">Pluteus cervinus</name>
    <dbReference type="NCBI Taxonomy" id="181527"/>
    <lineage>
        <taxon>Eukaryota</taxon>
        <taxon>Fungi</taxon>
        <taxon>Dikarya</taxon>
        <taxon>Basidiomycota</taxon>
        <taxon>Agaricomycotina</taxon>
        <taxon>Agaricomycetes</taxon>
        <taxon>Agaricomycetidae</taxon>
        <taxon>Agaricales</taxon>
        <taxon>Pluteineae</taxon>
        <taxon>Pluteaceae</taxon>
        <taxon>Pluteus</taxon>
    </lineage>
</organism>
<accession>A0ACD3AEH2</accession>
<evidence type="ECO:0000313" key="2">
    <source>
        <dbReference type="Proteomes" id="UP000308600"/>
    </source>
</evidence>
<dbReference type="EMBL" id="ML208487">
    <property type="protein sequence ID" value="TFK64150.1"/>
    <property type="molecule type" value="Genomic_DNA"/>
</dbReference>